<gene>
    <name evidence="1" type="ORF">RPERSI_LOCUS6795</name>
</gene>
<accession>A0ACA9N007</accession>
<keyword evidence="2" id="KW-1185">Reference proteome</keyword>
<dbReference type="Proteomes" id="UP000789920">
    <property type="component" value="Unassembled WGS sequence"/>
</dbReference>
<evidence type="ECO:0000313" key="2">
    <source>
        <dbReference type="Proteomes" id="UP000789920"/>
    </source>
</evidence>
<evidence type="ECO:0000313" key="1">
    <source>
        <dbReference type="EMBL" id="CAG8623064.1"/>
    </source>
</evidence>
<sequence length="60" mass="6835">MELFTTTVPLQNVFAINVMDVVFRFTLVRLVRAKIVILNAHLIPENVQNVAMAITIIRLN</sequence>
<proteinExistence type="predicted"/>
<dbReference type="EMBL" id="CAJVQC010011021">
    <property type="protein sequence ID" value="CAG8623064.1"/>
    <property type="molecule type" value="Genomic_DNA"/>
</dbReference>
<organism evidence="1 2">
    <name type="scientific">Racocetra persica</name>
    <dbReference type="NCBI Taxonomy" id="160502"/>
    <lineage>
        <taxon>Eukaryota</taxon>
        <taxon>Fungi</taxon>
        <taxon>Fungi incertae sedis</taxon>
        <taxon>Mucoromycota</taxon>
        <taxon>Glomeromycotina</taxon>
        <taxon>Glomeromycetes</taxon>
        <taxon>Diversisporales</taxon>
        <taxon>Gigasporaceae</taxon>
        <taxon>Racocetra</taxon>
    </lineage>
</organism>
<reference evidence="1" key="1">
    <citation type="submission" date="2021-06" db="EMBL/GenBank/DDBJ databases">
        <authorList>
            <person name="Kallberg Y."/>
            <person name="Tangrot J."/>
            <person name="Rosling A."/>
        </authorList>
    </citation>
    <scope>NUCLEOTIDE SEQUENCE</scope>
    <source>
        <strain evidence="1">MA461A</strain>
    </source>
</reference>
<comment type="caution">
    <text evidence="1">The sequence shown here is derived from an EMBL/GenBank/DDBJ whole genome shotgun (WGS) entry which is preliminary data.</text>
</comment>
<feature type="non-terminal residue" evidence="1">
    <location>
        <position position="60"/>
    </location>
</feature>
<name>A0ACA9N007_9GLOM</name>
<protein>
    <submittedName>
        <fullName evidence="1">8604_t:CDS:1</fullName>
    </submittedName>
</protein>